<dbReference type="AlphaFoldDB" id="A0A250I6M8"/>
<dbReference type="Proteomes" id="UP000217289">
    <property type="component" value="Chromosome"/>
</dbReference>
<evidence type="ECO:0000313" key="3">
    <source>
        <dbReference type="EMBL" id="ATB26822.1"/>
    </source>
</evidence>
<accession>A0A250I6M8</accession>
<feature type="chain" id="PRO_5013395301" evidence="2">
    <location>
        <begin position="21"/>
        <end position="249"/>
    </location>
</feature>
<feature type="signal peptide" evidence="2">
    <location>
        <begin position="1"/>
        <end position="20"/>
    </location>
</feature>
<proteinExistence type="predicted"/>
<reference evidence="3 4" key="1">
    <citation type="submission" date="2017-06" db="EMBL/GenBank/DDBJ databases">
        <authorList>
            <person name="Kim H.J."/>
            <person name="Triplett B.A."/>
        </authorList>
    </citation>
    <scope>NUCLEOTIDE SEQUENCE [LARGE SCALE GENOMIC DNA]</scope>
    <source>
        <strain evidence="3 4">DSM 14713</strain>
    </source>
</reference>
<dbReference type="InterPro" id="IPR011990">
    <property type="entry name" value="TPR-like_helical_dom_sf"/>
</dbReference>
<dbReference type="OrthoDB" id="5382001at2"/>
<evidence type="ECO:0000256" key="2">
    <source>
        <dbReference type="SAM" id="SignalP"/>
    </source>
</evidence>
<evidence type="ECO:0000313" key="4">
    <source>
        <dbReference type="Proteomes" id="UP000217289"/>
    </source>
</evidence>
<dbReference type="RefSeq" id="WP_095975715.1">
    <property type="nucleotide sequence ID" value="NZ_CP022163.1"/>
</dbReference>
<feature type="region of interest" description="Disordered" evidence="1">
    <location>
        <begin position="220"/>
        <end position="249"/>
    </location>
</feature>
<sequence>MRPLRLALALAVLVAPPVLAATPEELSSLDALNKRRGDPAAVKEQEDALKKALEASPEDYELLWRKARLIQWQADGAGNNPKLKKSLGKQAWEVADQARKLAPARVEGHYFAAAGVGAYSQAVGIMKALGEGLESKFNERLDTAIKIDPQFDRGAPLIAKGRYFFELPWPKRDLKKSAALYDKVLAAHPENLRAWTYLAETRLKDGDAKAALEAVNKALQGSTDYDPPEALRSQAEAKKVKADIDEELK</sequence>
<keyword evidence="4" id="KW-1185">Reference proteome</keyword>
<dbReference type="KEGG" id="mbd:MEBOL_000256"/>
<dbReference type="Gene3D" id="1.25.40.10">
    <property type="entry name" value="Tetratricopeptide repeat domain"/>
    <property type="match status" value="1"/>
</dbReference>
<protein>
    <submittedName>
        <fullName evidence="3">Uncharacterized protein</fullName>
    </submittedName>
</protein>
<organism evidence="3 4">
    <name type="scientific">Melittangium boletus DSM 14713</name>
    <dbReference type="NCBI Taxonomy" id="1294270"/>
    <lineage>
        <taxon>Bacteria</taxon>
        <taxon>Pseudomonadati</taxon>
        <taxon>Myxococcota</taxon>
        <taxon>Myxococcia</taxon>
        <taxon>Myxococcales</taxon>
        <taxon>Cystobacterineae</taxon>
        <taxon>Archangiaceae</taxon>
        <taxon>Melittangium</taxon>
    </lineage>
</organism>
<keyword evidence="2" id="KW-0732">Signal</keyword>
<feature type="compositionally biased region" description="Basic and acidic residues" evidence="1">
    <location>
        <begin position="235"/>
        <end position="249"/>
    </location>
</feature>
<dbReference type="SUPFAM" id="SSF48452">
    <property type="entry name" value="TPR-like"/>
    <property type="match status" value="1"/>
</dbReference>
<name>A0A250I6M8_9BACT</name>
<evidence type="ECO:0000256" key="1">
    <source>
        <dbReference type="SAM" id="MobiDB-lite"/>
    </source>
</evidence>
<dbReference type="EMBL" id="CP022163">
    <property type="protein sequence ID" value="ATB26822.1"/>
    <property type="molecule type" value="Genomic_DNA"/>
</dbReference>
<gene>
    <name evidence="3" type="ORF">MEBOL_000256</name>
</gene>